<feature type="domain" description="Glycosyltransferase 2-like" evidence="14">
    <location>
        <begin position="512"/>
        <end position="711"/>
    </location>
</feature>
<dbReference type="Gene3D" id="3.20.20.80">
    <property type="entry name" value="Glycosidases"/>
    <property type="match status" value="1"/>
</dbReference>
<dbReference type="Proteomes" id="UP000005459">
    <property type="component" value="Unassembled WGS sequence"/>
</dbReference>
<dbReference type="Pfam" id="PF13632">
    <property type="entry name" value="Glyco_trans_2_3"/>
    <property type="match status" value="1"/>
</dbReference>
<comment type="subcellular location">
    <subcellularLocation>
        <location evidence="1">Membrane</location>
        <topology evidence="1">Multi-pass membrane protein</topology>
    </subcellularLocation>
</comment>
<proteinExistence type="predicted"/>
<dbReference type="PATRIC" id="fig|768671.3.peg.4350"/>
<dbReference type="AlphaFoldDB" id="F9UGR9"/>
<evidence type="ECO:0000259" key="14">
    <source>
        <dbReference type="Pfam" id="PF13632"/>
    </source>
</evidence>
<dbReference type="InterPro" id="IPR017853">
    <property type="entry name" value="GH"/>
</dbReference>
<dbReference type="RefSeq" id="WP_007194994.1">
    <property type="nucleotide sequence ID" value="NZ_AFWV01000016.1"/>
</dbReference>
<protein>
    <recommendedName>
        <fullName evidence="11">Beta-monoglucosyldiacylglycerol synthase</fullName>
        <ecNumber evidence="10">2.4.1.336</ecNumber>
    </recommendedName>
    <alternativeName>
        <fullName evidence="12">UDP-glucose:1,2-diacylglycerol 3-beta-D-glucosyltransferase</fullName>
    </alternativeName>
</protein>
<reference evidence="15 16" key="1">
    <citation type="submission" date="2011-06" db="EMBL/GenBank/DDBJ databases">
        <title>The draft genome of Thiocapsa marina 5811.</title>
        <authorList>
            <consortium name="US DOE Joint Genome Institute (JGI-PGF)"/>
            <person name="Lucas S."/>
            <person name="Han J."/>
            <person name="Cheng J.-F."/>
            <person name="Goodwin L."/>
            <person name="Pitluck S."/>
            <person name="Peters L."/>
            <person name="Land M.L."/>
            <person name="Hauser L."/>
            <person name="Vogl K."/>
            <person name="Liu Z."/>
            <person name="Imhoff J."/>
            <person name="Thiel V."/>
            <person name="Frigaard N.-U."/>
            <person name="Bryant D."/>
            <person name="Woyke T.J."/>
        </authorList>
    </citation>
    <scope>NUCLEOTIDE SEQUENCE [LARGE SCALE GENOMIC DNA]</scope>
    <source>
        <strain evidence="15 16">5811</strain>
    </source>
</reference>
<keyword evidence="6" id="KW-0460">Magnesium</keyword>
<comment type="pathway">
    <text evidence="2">Glycan metabolism.</text>
</comment>
<evidence type="ECO:0000256" key="10">
    <source>
        <dbReference type="ARBA" id="ARBA00066964"/>
    </source>
</evidence>
<accession>F9UGR9</accession>
<organism evidence="15 16">
    <name type="scientific">Thiocapsa marina 5811</name>
    <dbReference type="NCBI Taxonomy" id="768671"/>
    <lineage>
        <taxon>Bacteria</taxon>
        <taxon>Pseudomonadati</taxon>
        <taxon>Pseudomonadota</taxon>
        <taxon>Gammaproteobacteria</taxon>
        <taxon>Chromatiales</taxon>
        <taxon>Chromatiaceae</taxon>
        <taxon>Thiocapsa</taxon>
    </lineage>
</organism>
<dbReference type="FunFam" id="3.90.550.10:FF:000164">
    <property type="entry name" value="Beta-(1-3)-glucosyl transferase"/>
    <property type="match status" value="1"/>
</dbReference>
<keyword evidence="7 13" id="KW-1133">Transmembrane helix</keyword>
<keyword evidence="8 13" id="KW-0472">Membrane</keyword>
<dbReference type="Gene3D" id="3.90.550.10">
    <property type="entry name" value="Spore Coat Polysaccharide Biosynthesis Protein SpsA, Chain A"/>
    <property type="match status" value="1"/>
</dbReference>
<feature type="transmembrane region" description="Helical" evidence="13">
    <location>
        <begin position="310"/>
        <end position="329"/>
    </location>
</feature>
<dbReference type="OrthoDB" id="9806824at2"/>
<evidence type="ECO:0000256" key="4">
    <source>
        <dbReference type="ARBA" id="ARBA00022679"/>
    </source>
</evidence>
<comment type="catalytic activity">
    <reaction evidence="9">
        <text>a 1,2-diacyl-sn-glycerol + UDP-alpha-D-glucose = a 1,2-diacyl-3-O-(beta-D-glucopyranosyl)-sn-glycerol + UDP + H(+)</text>
        <dbReference type="Rhea" id="RHEA:17285"/>
        <dbReference type="ChEBI" id="CHEBI:15378"/>
        <dbReference type="ChEBI" id="CHEBI:17815"/>
        <dbReference type="ChEBI" id="CHEBI:58223"/>
        <dbReference type="ChEBI" id="CHEBI:58885"/>
        <dbReference type="ChEBI" id="CHEBI:75799"/>
        <dbReference type="EC" id="2.4.1.336"/>
    </reaction>
</comment>
<feature type="transmembrane region" description="Helical" evidence="13">
    <location>
        <begin position="830"/>
        <end position="854"/>
    </location>
</feature>
<feature type="transmembrane region" description="Helical" evidence="13">
    <location>
        <begin position="718"/>
        <end position="740"/>
    </location>
</feature>
<evidence type="ECO:0000313" key="15">
    <source>
        <dbReference type="EMBL" id="EGV16539.1"/>
    </source>
</evidence>
<evidence type="ECO:0000256" key="5">
    <source>
        <dbReference type="ARBA" id="ARBA00022692"/>
    </source>
</evidence>
<keyword evidence="4 15" id="KW-0808">Transferase</keyword>
<feature type="transmembrane region" description="Helical" evidence="13">
    <location>
        <begin position="365"/>
        <end position="390"/>
    </location>
</feature>
<dbReference type="InterPro" id="IPR001173">
    <property type="entry name" value="Glyco_trans_2-like"/>
</dbReference>
<keyword evidence="3" id="KW-0328">Glycosyltransferase</keyword>
<dbReference type="STRING" id="768671.ThimaDRAFT_4122"/>
<dbReference type="PANTHER" id="PTHR43867:SF4">
    <property type="entry name" value="BETA-(1-3)-GLUCOSYL TRANSFERASE"/>
    <property type="match status" value="1"/>
</dbReference>
<evidence type="ECO:0000256" key="9">
    <source>
        <dbReference type="ARBA" id="ARBA00053004"/>
    </source>
</evidence>
<sequence length="880" mass="98398">MRHSSNILIPVLIALLTVAAWALLNRPAEEPPWPNRIQGFSFAPMRAHNDPAFKNFPTVEEIDEDLALLQGTVHAVRTYTVESTLAAIPRLAAARGLNVTLGAWIGSDSDANEVELARLGEILSKGYRNLVRVMVGNEAILREDVSVAELTAYLDRVRKMTWLPVSTAEPWHVWLKHPELAEHVDFITVHLLPYWEGVPVDDAVDYAVSRFNEVKKAFPTKDVIIGEVGWPSNGRRNRGAEASLTNQTRFLRRFLAHAEQAGYVYYVMEAFDQTWKARIEGATGAYWGVYNTDREPKFVFTQPVVRIPHWQELAGLSVVMGILLLVFLYRDSSSLSSKGKGFLALVMYGISTAAVWIVYDYTRLYMTPATAIVGILLLVGGVGVIVLIMAETHEWAEALWLRRWRRPFPLRSVPDEELPFVSIHVPAYNEPPELLIETLDALAGLDYPGYEVLVIDNNTKDPAVWEPVEAHCRHLNETDGQHFRFFHVDPLAGYKAGALNYALRETDPRAEVIAVIDADYSVQPLWLRHLVPAFQDREIAIVQAPQDYRDADQNAFKAMCMAEYRGFFHIGMVTRNERNAIIQHGTMTMIRRPTLDAVGGWAEWCITEDAELGLRLFEAGHKALYIPCTYGRGLMPDTFADFKKQRYRWAYGAVRTLKHHRRELLGIRKTTLSAGQRYHFVAGWLPWFADGFNLLFNFAALAWSVAMVMFPLQVTPPYLTVAVVPLVLFGFKMSKSFLLYRRRVTATLRQSFAAGLAGLALSHTIARAVFGGLSSGGLGFFRTPKLAQAPAFIRALADAREEGLFVIAFWLAAGLVMLRDDAYMLDVRVWVAVLIVQSIPYLAAVVVSLISAATTLPASLVGPMPAMTGAGSTAKIETGR</sequence>
<dbReference type="eggNOG" id="COG5309">
    <property type="taxonomic scope" value="Bacteria"/>
</dbReference>
<evidence type="ECO:0000256" key="2">
    <source>
        <dbReference type="ARBA" id="ARBA00004881"/>
    </source>
</evidence>
<dbReference type="GO" id="GO:0005886">
    <property type="term" value="C:plasma membrane"/>
    <property type="evidence" value="ECO:0007669"/>
    <property type="project" value="TreeGrafter"/>
</dbReference>
<dbReference type="PANTHER" id="PTHR43867">
    <property type="entry name" value="CELLULOSE SYNTHASE CATALYTIC SUBUNIT A [UDP-FORMING]"/>
    <property type="match status" value="1"/>
</dbReference>
<evidence type="ECO:0000256" key="1">
    <source>
        <dbReference type="ARBA" id="ARBA00004141"/>
    </source>
</evidence>
<evidence type="ECO:0000256" key="11">
    <source>
        <dbReference type="ARBA" id="ARBA00068721"/>
    </source>
</evidence>
<dbReference type="SUPFAM" id="SSF51445">
    <property type="entry name" value="(Trans)glycosidases"/>
    <property type="match status" value="1"/>
</dbReference>
<feature type="transmembrane region" description="Helical" evidence="13">
    <location>
        <begin position="341"/>
        <end position="359"/>
    </location>
</feature>
<evidence type="ECO:0000256" key="7">
    <source>
        <dbReference type="ARBA" id="ARBA00022989"/>
    </source>
</evidence>
<dbReference type="InterPro" id="IPR029044">
    <property type="entry name" value="Nucleotide-diphossugar_trans"/>
</dbReference>
<evidence type="ECO:0000313" key="16">
    <source>
        <dbReference type="Proteomes" id="UP000005459"/>
    </source>
</evidence>
<evidence type="ECO:0000256" key="8">
    <source>
        <dbReference type="ARBA" id="ARBA00023136"/>
    </source>
</evidence>
<feature type="transmembrane region" description="Helical" evidence="13">
    <location>
        <begin position="803"/>
        <end position="818"/>
    </location>
</feature>
<dbReference type="InterPro" id="IPR050321">
    <property type="entry name" value="Glycosyltr_2/OpgH_subfam"/>
</dbReference>
<keyword evidence="16" id="KW-1185">Reference proteome</keyword>
<evidence type="ECO:0000256" key="13">
    <source>
        <dbReference type="SAM" id="Phobius"/>
    </source>
</evidence>
<dbReference type="EC" id="2.4.1.336" evidence="10"/>
<dbReference type="GO" id="GO:0016758">
    <property type="term" value="F:hexosyltransferase activity"/>
    <property type="evidence" value="ECO:0007669"/>
    <property type="project" value="TreeGrafter"/>
</dbReference>
<dbReference type="EMBL" id="AFWV01000016">
    <property type="protein sequence ID" value="EGV16539.1"/>
    <property type="molecule type" value="Genomic_DNA"/>
</dbReference>
<dbReference type="eggNOG" id="COG1215">
    <property type="taxonomic scope" value="Bacteria"/>
</dbReference>
<gene>
    <name evidence="15" type="ORF">ThimaDRAFT_4122</name>
</gene>
<dbReference type="SUPFAM" id="SSF53448">
    <property type="entry name" value="Nucleotide-diphospho-sugar transferases"/>
    <property type="match status" value="1"/>
</dbReference>
<evidence type="ECO:0000256" key="3">
    <source>
        <dbReference type="ARBA" id="ARBA00022676"/>
    </source>
</evidence>
<evidence type="ECO:0000256" key="12">
    <source>
        <dbReference type="ARBA" id="ARBA00078564"/>
    </source>
</evidence>
<evidence type="ECO:0000256" key="6">
    <source>
        <dbReference type="ARBA" id="ARBA00022842"/>
    </source>
</evidence>
<keyword evidence="5 13" id="KW-0812">Transmembrane</keyword>
<name>F9UGR9_9GAMM</name>